<protein>
    <submittedName>
        <fullName evidence="3">BtrH N-terminal domain-containing protein</fullName>
    </submittedName>
</protein>
<keyword evidence="4" id="KW-1185">Reference proteome</keyword>
<sequence>METSHQAHHTEESLDNLHSGFHHMQAAHCENGVTTALLKHYGIHKLTEPLVFGIGSGLFYIQLPFMKVNGGPAISFRTMPGLIFKRTCTALGVPVTRKKYTSPQKAMQELDERLAQGKPTACQVGVFYLTYFPKEYRFHFNAHNLIVVDKQGDNYIISDPIMETLVSMTSYELQRVRFAKGAFAPRGQMYYPGDNLTEATDEQIRNGIIKGIKRNCRDMLLIPGSFAGAKGIAYTGRQIKKWKNKLGDDKARAYLAQLVRMQEEIGTGGGGFRFIYGAFLQQAHAYLPIDELLDVSQQITVTGDKWRGAAIQAAGIYKGRLGSQADYDDMGNRLIEIAELEKKAFKNLQNAIKKAKSLV</sequence>
<dbReference type="InterPro" id="IPR032369">
    <property type="entry name" value="DUF4872"/>
</dbReference>
<dbReference type="InterPro" id="IPR026935">
    <property type="entry name" value="BtrH_N"/>
</dbReference>
<dbReference type="RefSeq" id="WP_330974661.1">
    <property type="nucleotide sequence ID" value="NZ_JAZGLY010000004.1"/>
</dbReference>
<dbReference type="Pfam" id="PF14399">
    <property type="entry name" value="BtrH_N"/>
    <property type="match status" value="1"/>
</dbReference>
<reference evidence="3 4" key="1">
    <citation type="submission" date="2024-01" db="EMBL/GenBank/DDBJ databases">
        <title>Niabella digestum sp. nov., isolated from waste digestion system.</title>
        <authorList>
            <person name="Zhang L."/>
        </authorList>
    </citation>
    <scope>NUCLEOTIDE SEQUENCE [LARGE SCALE GENOMIC DNA]</scope>
    <source>
        <strain evidence="3 4">A18</strain>
    </source>
</reference>
<dbReference type="EMBL" id="JAZGLY010000004">
    <property type="protein sequence ID" value="MEE6187252.1"/>
    <property type="molecule type" value="Genomic_DNA"/>
</dbReference>
<feature type="domain" description="DUF4872" evidence="2">
    <location>
        <begin position="172"/>
        <end position="348"/>
    </location>
</feature>
<proteinExistence type="predicted"/>
<evidence type="ECO:0000313" key="3">
    <source>
        <dbReference type="EMBL" id="MEE6187252.1"/>
    </source>
</evidence>
<evidence type="ECO:0000259" key="2">
    <source>
        <dbReference type="Pfam" id="PF16169"/>
    </source>
</evidence>
<dbReference type="Pfam" id="PF16169">
    <property type="entry name" value="DUF4872"/>
    <property type="match status" value="1"/>
</dbReference>
<comment type="caution">
    <text evidence="3">The sequence shown here is derived from an EMBL/GenBank/DDBJ whole genome shotgun (WGS) entry which is preliminary data.</text>
</comment>
<evidence type="ECO:0000313" key="4">
    <source>
        <dbReference type="Proteomes" id="UP001357452"/>
    </source>
</evidence>
<evidence type="ECO:0000259" key="1">
    <source>
        <dbReference type="Pfam" id="PF14399"/>
    </source>
</evidence>
<feature type="domain" description="Butirosin biosynthesis protein H N-terminal" evidence="1">
    <location>
        <begin position="28"/>
        <end position="160"/>
    </location>
</feature>
<name>A0ABU7RGX3_9BACT</name>
<accession>A0ABU7RGX3</accession>
<dbReference type="Proteomes" id="UP001357452">
    <property type="component" value="Unassembled WGS sequence"/>
</dbReference>
<organism evidence="3 4">
    <name type="scientific">Niabella digestorum</name>
    <dbReference type="NCBI Taxonomy" id="3117701"/>
    <lineage>
        <taxon>Bacteria</taxon>
        <taxon>Pseudomonadati</taxon>
        <taxon>Bacteroidota</taxon>
        <taxon>Chitinophagia</taxon>
        <taxon>Chitinophagales</taxon>
        <taxon>Chitinophagaceae</taxon>
        <taxon>Niabella</taxon>
    </lineage>
</organism>
<gene>
    <name evidence="3" type="ORF">V2H41_08205</name>
</gene>